<evidence type="ECO:0000313" key="9">
    <source>
        <dbReference type="EMBL" id="NEK93701.1"/>
    </source>
</evidence>
<feature type="domain" description="HAMP" evidence="8">
    <location>
        <begin position="219"/>
        <end position="271"/>
    </location>
</feature>
<evidence type="ECO:0000313" key="10">
    <source>
        <dbReference type="EMBL" id="NEN50468.1"/>
    </source>
</evidence>
<dbReference type="GO" id="GO:0004888">
    <property type="term" value="F:transmembrane signaling receptor activity"/>
    <property type="evidence" value="ECO:0007669"/>
    <property type="project" value="InterPro"/>
</dbReference>
<evidence type="ECO:0000256" key="3">
    <source>
        <dbReference type="ARBA" id="ARBA00023224"/>
    </source>
</evidence>
<dbReference type="SMART" id="SM00304">
    <property type="entry name" value="HAMP"/>
    <property type="match status" value="1"/>
</dbReference>
<comment type="similarity">
    <text evidence="4">Belongs to the methyl-accepting chemotaxis (MCP) protein family.</text>
</comment>
<organism evidence="9 11">
    <name type="scientific">Modestobacter muralis</name>
    <dbReference type="NCBI Taxonomy" id="1608614"/>
    <lineage>
        <taxon>Bacteria</taxon>
        <taxon>Bacillati</taxon>
        <taxon>Actinomycetota</taxon>
        <taxon>Actinomycetes</taxon>
        <taxon>Geodermatophilales</taxon>
        <taxon>Geodermatophilaceae</taxon>
        <taxon>Modestobacter</taxon>
    </lineage>
</organism>
<dbReference type="Pfam" id="PF00672">
    <property type="entry name" value="HAMP"/>
    <property type="match status" value="1"/>
</dbReference>
<dbReference type="Pfam" id="PF12729">
    <property type="entry name" value="4HB_MCP_1"/>
    <property type="match status" value="1"/>
</dbReference>
<keyword evidence="6" id="KW-0472">Membrane</keyword>
<protein>
    <submittedName>
        <fullName evidence="9">Methyl-accepting chemotaxis protein</fullName>
    </submittedName>
</protein>
<dbReference type="InterPro" id="IPR004089">
    <property type="entry name" value="MCPsignal_dom"/>
</dbReference>
<evidence type="ECO:0000313" key="12">
    <source>
        <dbReference type="Proteomes" id="UP000471152"/>
    </source>
</evidence>
<feature type="transmembrane region" description="Helical" evidence="6">
    <location>
        <begin position="15"/>
        <end position="41"/>
    </location>
</feature>
<dbReference type="CDD" id="cd06225">
    <property type="entry name" value="HAMP"/>
    <property type="match status" value="1"/>
</dbReference>
<dbReference type="PANTHER" id="PTHR32089:SF112">
    <property type="entry name" value="LYSOZYME-LIKE PROTEIN-RELATED"/>
    <property type="match status" value="1"/>
</dbReference>
<dbReference type="Proteomes" id="UP000471152">
    <property type="component" value="Unassembled WGS sequence"/>
</dbReference>
<evidence type="ECO:0000256" key="5">
    <source>
        <dbReference type="PROSITE-ProRule" id="PRU00284"/>
    </source>
</evidence>
<feature type="transmembrane region" description="Helical" evidence="6">
    <location>
        <begin position="197"/>
        <end position="218"/>
    </location>
</feature>
<reference evidence="10 12" key="2">
    <citation type="submission" date="2020-02" db="EMBL/GenBank/DDBJ databases">
        <title>The WGS of Modestobacter muralis DSM 100205.</title>
        <authorList>
            <person name="Jiang Z."/>
        </authorList>
    </citation>
    <scope>NUCLEOTIDE SEQUENCE [LARGE SCALE GENOMIC DNA]</scope>
    <source>
        <strain evidence="10 12">DSM 100205</strain>
    </source>
</reference>
<dbReference type="RefSeq" id="WP_163610117.1">
    <property type="nucleotide sequence ID" value="NZ_JAAGWB010000013.1"/>
</dbReference>
<dbReference type="EMBL" id="JAAGWH010000013">
    <property type="protein sequence ID" value="NEK93701.1"/>
    <property type="molecule type" value="Genomic_DNA"/>
</dbReference>
<dbReference type="InterPro" id="IPR024478">
    <property type="entry name" value="HlyB_4HB_MCP"/>
</dbReference>
<dbReference type="SUPFAM" id="SSF58104">
    <property type="entry name" value="Methyl-accepting chemotaxis protein (MCP) signaling domain"/>
    <property type="match status" value="1"/>
</dbReference>
<keyword evidence="2 6" id="KW-1133">Transmembrane helix</keyword>
<feature type="domain" description="Methyl-accepting transducer" evidence="7">
    <location>
        <begin position="276"/>
        <end position="505"/>
    </location>
</feature>
<reference evidence="9 11" key="1">
    <citation type="submission" date="2020-01" db="EMBL/GenBank/DDBJ databases">
        <title>the WGS Modestobacter muralis CPCC 204518.</title>
        <authorList>
            <person name="Jiang Z."/>
        </authorList>
    </citation>
    <scope>NUCLEOTIDE SEQUENCE [LARGE SCALE GENOMIC DNA]</scope>
    <source>
        <strain evidence="9 11">DSM 100205</strain>
    </source>
</reference>
<evidence type="ECO:0000313" key="11">
    <source>
        <dbReference type="Proteomes" id="UP000468828"/>
    </source>
</evidence>
<evidence type="ECO:0000256" key="6">
    <source>
        <dbReference type="SAM" id="Phobius"/>
    </source>
</evidence>
<dbReference type="InterPro" id="IPR004090">
    <property type="entry name" value="Chemotax_Me-accpt_rcpt"/>
</dbReference>
<dbReference type="GO" id="GO:0007165">
    <property type="term" value="P:signal transduction"/>
    <property type="evidence" value="ECO:0007669"/>
    <property type="project" value="UniProtKB-KW"/>
</dbReference>
<dbReference type="SMART" id="SM00283">
    <property type="entry name" value="MA"/>
    <property type="match status" value="1"/>
</dbReference>
<evidence type="ECO:0000259" key="8">
    <source>
        <dbReference type="PROSITE" id="PS50885"/>
    </source>
</evidence>
<dbReference type="PROSITE" id="PS50111">
    <property type="entry name" value="CHEMOTAXIS_TRANSDUC_2"/>
    <property type="match status" value="1"/>
</dbReference>
<dbReference type="GO" id="GO:0016020">
    <property type="term" value="C:membrane"/>
    <property type="evidence" value="ECO:0007669"/>
    <property type="project" value="InterPro"/>
</dbReference>
<dbReference type="Proteomes" id="UP000468828">
    <property type="component" value="Unassembled WGS sequence"/>
</dbReference>
<dbReference type="Pfam" id="PF00015">
    <property type="entry name" value="MCPsignal"/>
    <property type="match status" value="1"/>
</dbReference>
<proteinExistence type="inferred from homology"/>
<evidence type="ECO:0000256" key="2">
    <source>
        <dbReference type="ARBA" id="ARBA00022989"/>
    </source>
</evidence>
<gene>
    <name evidence="10" type="ORF">G3R41_05855</name>
    <name evidence="9" type="ORF">GCU67_05855</name>
</gene>
<dbReference type="AlphaFoldDB" id="A0A6P0EPN1"/>
<keyword evidence="3 5" id="KW-0807">Transducer</keyword>
<dbReference type="EMBL" id="JAAGWB010000013">
    <property type="protein sequence ID" value="NEN50468.1"/>
    <property type="molecule type" value="Genomic_DNA"/>
</dbReference>
<sequence length="534" mass="54532">MSAPSLFARFRVRGILAKILSAVAVAVLVAVGVGLVGLTSLRGSADATERMYRDELVGTADVEAVRAELYALRLSAVNYAVATDAAARQQYMGDRQEAFSLLARAASHYLATHPTAESRELIDSALGSLNEYKAALPALDALADSGDLTAWAAQRDAEVAPIAADIVTDLDRLAALRQENAAASAAAATASYEHTRWVLLGTVVAGAALALAIGVLIARRITAGLQRVQHAAEGLAVGDLTRTADVRSRDEVGRTATALDDAMTGLRSVMTSVVASADAVAASAEELSASAAQISGSAQETSAQSGVVSAAAEEVSRNVATVAAGAEEMGASIREISQNANEAARVAAQAVGEAESTTETITALGASSKEIGAVVKTITSIAEQTNLLALNATIEAARAGEAGKGFAVVANEVKELAQETARATEDIARRVEAIQADTSRAITAIGGISGVIGQINDFQLTIASAVEEQTATTSEMSRSVQEAAGGSTEIATTITGVSTAASATTSALGQTRLAVDELSRMASDLRGSVARFTF</sequence>
<keyword evidence="1 6" id="KW-0812">Transmembrane</keyword>
<dbReference type="PRINTS" id="PR00260">
    <property type="entry name" value="CHEMTRNSDUCR"/>
</dbReference>
<comment type="caution">
    <text evidence="9">The sequence shown here is derived from an EMBL/GenBank/DDBJ whole genome shotgun (WGS) entry which is preliminary data.</text>
</comment>
<dbReference type="PROSITE" id="PS50885">
    <property type="entry name" value="HAMP"/>
    <property type="match status" value="1"/>
</dbReference>
<name>A0A6P0EPN1_9ACTN</name>
<dbReference type="InterPro" id="IPR003660">
    <property type="entry name" value="HAMP_dom"/>
</dbReference>
<evidence type="ECO:0000259" key="7">
    <source>
        <dbReference type="PROSITE" id="PS50111"/>
    </source>
</evidence>
<dbReference type="GO" id="GO:0006935">
    <property type="term" value="P:chemotaxis"/>
    <property type="evidence" value="ECO:0007669"/>
    <property type="project" value="InterPro"/>
</dbReference>
<accession>A0A6P0EPN1</accession>
<dbReference type="Gene3D" id="1.10.287.950">
    <property type="entry name" value="Methyl-accepting chemotaxis protein"/>
    <property type="match status" value="1"/>
</dbReference>
<evidence type="ECO:0000256" key="4">
    <source>
        <dbReference type="ARBA" id="ARBA00029447"/>
    </source>
</evidence>
<keyword evidence="11" id="KW-1185">Reference proteome</keyword>
<evidence type="ECO:0000256" key="1">
    <source>
        <dbReference type="ARBA" id="ARBA00022692"/>
    </source>
</evidence>
<dbReference type="PANTHER" id="PTHR32089">
    <property type="entry name" value="METHYL-ACCEPTING CHEMOTAXIS PROTEIN MCPB"/>
    <property type="match status" value="1"/>
</dbReference>